<name>A0ABV4BFI5_9GAMM</name>
<dbReference type="InterPro" id="IPR019775">
    <property type="entry name" value="WD40_repeat_CS"/>
</dbReference>
<feature type="domain" description="DUF4062" evidence="4">
    <location>
        <begin position="7"/>
        <end position="99"/>
    </location>
</feature>
<dbReference type="InterPro" id="IPR015943">
    <property type="entry name" value="WD40/YVTN_repeat-like_dom_sf"/>
</dbReference>
<evidence type="ECO:0000259" key="5">
    <source>
        <dbReference type="Pfam" id="PF20703"/>
    </source>
</evidence>
<dbReference type="SMART" id="SM00320">
    <property type="entry name" value="WD40"/>
    <property type="match status" value="12"/>
</dbReference>
<dbReference type="SUPFAM" id="SSF52540">
    <property type="entry name" value="P-loop containing nucleoside triphosphate hydrolases"/>
    <property type="match status" value="1"/>
</dbReference>
<comment type="caution">
    <text evidence="6">The sequence shown here is derived from an EMBL/GenBank/DDBJ whole genome shotgun (WGS) entry which is preliminary data.</text>
</comment>
<feature type="repeat" description="WD" evidence="3">
    <location>
        <begin position="1248"/>
        <end position="1281"/>
    </location>
</feature>
<dbReference type="PROSITE" id="PS00678">
    <property type="entry name" value="WD_REPEATS_1"/>
    <property type="match status" value="1"/>
</dbReference>
<dbReference type="SUPFAM" id="SSF50998">
    <property type="entry name" value="Quinoprotein alcohol dehydrogenase-like"/>
    <property type="match status" value="1"/>
</dbReference>
<evidence type="ECO:0000313" key="7">
    <source>
        <dbReference type="Proteomes" id="UP001564408"/>
    </source>
</evidence>
<dbReference type="PROSITE" id="PS50294">
    <property type="entry name" value="WD_REPEATS_REGION"/>
    <property type="match status" value="4"/>
</dbReference>
<dbReference type="CDD" id="cd00200">
    <property type="entry name" value="WD40"/>
    <property type="match status" value="2"/>
</dbReference>
<feature type="domain" description="Novel STAND NTPase 1" evidence="5">
    <location>
        <begin position="200"/>
        <end position="698"/>
    </location>
</feature>
<feature type="repeat" description="WD" evidence="3">
    <location>
        <begin position="1435"/>
        <end position="1466"/>
    </location>
</feature>
<feature type="repeat" description="WD" evidence="3">
    <location>
        <begin position="1104"/>
        <end position="1148"/>
    </location>
</feature>
<dbReference type="SUPFAM" id="SSF50978">
    <property type="entry name" value="WD40 repeat-like"/>
    <property type="match status" value="1"/>
</dbReference>
<dbReference type="RefSeq" id="WP_369667408.1">
    <property type="nucleotide sequence ID" value="NZ_JBDKXB010000014.1"/>
</dbReference>
<dbReference type="PROSITE" id="PS50082">
    <property type="entry name" value="WD_REPEATS_2"/>
    <property type="match status" value="7"/>
</dbReference>
<dbReference type="InterPro" id="IPR011047">
    <property type="entry name" value="Quinoprotein_ADH-like_sf"/>
</dbReference>
<reference evidence="6 7" key="1">
    <citation type="submission" date="2024-05" db="EMBL/GenBank/DDBJ databases">
        <title>Genome Sequence and Characterization of the New Strain Purple Sulfur Bacterium of Genus Thioalkalicoccus.</title>
        <authorList>
            <person name="Bryantseva I.A."/>
            <person name="Kyndt J.A."/>
            <person name="Imhoff J.F."/>
        </authorList>
    </citation>
    <scope>NUCLEOTIDE SEQUENCE [LARGE SCALE GENOMIC DNA]</scope>
    <source>
        <strain evidence="6 7">Um2</strain>
    </source>
</reference>
<evidence type="ECO:0000256" key="2">
    <source>
        <dbReference type="ARBA" id="ARBA00022737"/>
    </source>
</evidence>
<sequence length="1603" mass="176467">MTEAKVRIFVSSPSDVDHERALVRDIIDQLSHEYLPYFALEAVLWEQEALTADQTFQAGMIQPADCDIVLVILWTRLGTPLPEEPYRGLTGTEWEFVNAVESSERRGHPEVLVYRKTAPRLIDITNPEATELALDDRRSLERFFQRHFFHDDSSFRRAFRTFSSDAAFRELIEVQLRKLLNRRISIEKRGTDALAWRGSPFRAARPFDVKDARIFTGRERETRELVQLIADTHPPDPRLLLVTGPSGSGKSSLLRAGLVPTLTRPHLLDGVAGCRWCLLEPGVAENEPLIAHLAQALFTQDALGAAAEETGLDHRLLSRLLAKDPEAAALQIATALRRQATLFAADERLLLVILVDPLDALLGHDEAEVVGRALAGLAQVEDVWVVAGVRSDRLPRLRELAPLAALIDAPRVFLLPPPPAARIRQILQIPARIAGIEYEGDEPGAGRSLVDLLESEASVLEHWPALIQLTLERLLSRSGAAPGEDPSAAAGGDRRSTRLSIAAYRSGGGLVGATLSRADTLWTTLPPPLRAALPRLCRALINLEGGMDSHPTRRAGDLAMLETDPACAELIAALVDARLLATEGRSDPLIIETPCPPIDYSLAGYIRALLRPGGNGWLTRLTRGPAEAAIDATAPQPETDQARPAWHQVRPVVLFTHPRLLTDWSPIRDWLRQPDNRRFLQWRFHLSRQSSLWRRTDCNREYLLGEAGFAAARPLMSTFESELEPIERDYLSHSARNLAFHRHRNRAFRLLGILLVSLLLVATSAAFWAWEASRTATLNLQRSLLNAADLAITQGNTPLAVRLALDAGPYLPYQAIDTLSRAFTMNRLIALAPTDSAATRLAPAFRADGARLVTLAPGDGAHLWRLDEDRFVFERRLSGPQPELHAALFAAPGEEAAIIGLGPEGVWRLPTEAAREPDYRCRSEPGSLTALDPTGRFLAITHDMPPDRFGVCVLDLEEPGRILFDRPVHDQEIRSILFSPDGRTLLTASRDGTSRLLSRADGRELLALPSTGPLGRPINRAVFDARGERIALAAADERIRLYRRDGTPLAEFTGTRQKDRILRLHRSGVRDLAFSPDGRFLVAVDDEGQVVRWHLERAETGDVLGHHGLSVERVSFGQDIGQETLLLTASLDRTARLWGLDTGKQYAVFSHDAAVTDARFNHEGTRVMTYSLLDGSARLWGVEPESRVSYRLEHGDHVWSVALAAAPPSLAPDGPALLLASAAFDGLIRVYRQDRVVAGASPELLYELTGHRARIRRVAFSTDATRLASAAFDGTARIWNLLDETLVCELDLGSAGQETQVHQARFGPDDSWLMTSSNDRTQPLRLWDAASCEELPLPAAATVDPTVQATVQALAIWTDGDQEVLAASGDDSGWIRVRRQSGGRWTLVCEVAAHQQPVLDLALAPDGRRLASASEDGRGALIRIDSDGCELDSYLEGHAGILYSVRFAPDGRQLVTASLDKTARLWRTDGSPIATLAGHRDRIYQASFSPDGGWLLTASRDGQIRFWRSPTTPDRTPVASYLVLDAELGGVADAVFSPDGRYIGSAHWENAALLWRIWAGDEPSPPGLAASWGQDRARLALLREADRFRRNNLLDRVDAPASD</sequence>
<dbReference type="PANTHER" id="PTHR19879:SF9">
    <property type="entry name" value="TRANSCRIPTION INITIATION FACTOR TFIID SUBUNIT 5"/>
    <property type="match status" value="1"/>
</dbReference>
<dbReference type="Gene3D" id="2.130.10.10">
    <property type="entry name" value="YVTN repeat-like/Quinoprotein amine dehydrogenase"/>
    <property type="match status" value="4"/>
</dbReference>
<dbReference type="InterPro" id="IPR027417">
    <property type="entry name" value="P-loop_NTPase"/>
</dbReference>
<dbReference type="Pfam" id="PF20703">
    <property type="entry name" value="nSTAND1"/>
    <property type="match status" value="1"/>
</dbReference>
<feature type="repeat" description="WD" evidence="3">
    <location>
        <begin position="1391"/>
        <end position="1417"/>
    </location>
</feature>
<evidence type="ECO:0000256" key="1">
    <source>
        <dbReference type="ARBA" id="ARBA00022574"/>
    </source>
</evidence>
<dbReference type="InterPro" id="IPR001680">
    <property type="entry name" value="WD40_rpt"/>
</dbReference>
<evidence type="ECO:0000256" key="3">
    <source>
        <dbReference type="PROSITE-ProRule" id="PRU00221"/>
    </source>
</evidence>
<feature type="repeat" description="WD" evidence="3">
    <location>
        <begin position="966"/>
        <end position="1007"/>
    </location>
</feature>
<proteinExistence type="predicted"/>
<keyword evidence="1 3" id="KW-0853">WD repeat</keyword>
<dbReference type="Proteomes" id="UP001564408">
    <property type="component" value="Unassembled WGS sequence"/>
</dbReference>
<dbReference type="Pfam" id="PF00400">
    <property type="entry name" value="WD40"/>
    <property type="match status" value="6"/>
</dbReference>
<dbReference type="PANTHER" id="PTHR19879">
    <property type="entry name" value="TRANSCRIPTION INITIATION FACTOR TFIID"/>
    <property type="match status" value="1"/>
</dbReference>
<evidence type="ECO:0000259" key="4">
    <source>
        <dbReference type="Pfam" id="PF13271"/>
    </source>
</evidence>
<evidence type="ECO:0000313" key="6">
    <source>
        <dbReference type="EMBL" id="MEY6433027.1"/>
    </source>
</evidence>
<gene>
    <name evidence="6" type="ORF">ABC977_11490</name>
</gene>
<keyword evidence="2" id="KW-0677">Repeat</keyword>
<dbReference type="InterPro" id="IPR025139">
    <property type="entry name" value="DUF4062"/>
</dbReference>
<accession>A0ABV4BFI5</accession>
<dbReference type="InterPro" id="IPR036322">
    <property type="entry name" value="WD40_repeat_dom_sf"/>
</dbReference>
<dbReference type="Pfam" id="PF13271">
    <property type="entry name" value="DUF4062"/>
    <property type="match status" value="1"/>
</dbReference>
<dbReference type="EMBL" id="JBDKXB010000014">
    <property type="protein sequence ID" value="MEY6433027.1"/>
    <property type="molecule type" value="Genomic_DNA"/>
</dbReference>
<dbReference type="InterPro" id="IPR049052">
    <property type="entry name" value="nSTAND1"/>
</dbReference>
<keyword evidence="7" id="KW-1185">Reference proteome</keyword>
<feature type="repeat" description="WD" evidence="3">
    <location>
        <begin position="1062"/>
        <end position="1103"/>
    </location>
</feature>
<organism evidence="6 7">
    <name type="scientific">Thioalkalicoccus limnaeus</name>
    <dbReference type="NCBI Taxonomy" id="120681"/>
    <lineage>
        <taxon>Bacteria</taxon>
        <taxon>Pseudomonadati</taxon>
        <taxon>Pseudomonadota</taxon>
        <taxon>Gammaproteobacteria</taxon>
        <taxon>Chromatiales</taxon>
        <taxon>Chromatiaceae</taxon>
        <taxon>Thioalkalicoccus</taxon>
    </lineage>
</organism>
<feature type="repeat" description="WD" evidence="3">
    <location>
        <begin position="1476"/>
        <end position="1507"/>
    </location>
</feature>
<protein>
    <submittedName>
        <fullName evidence="6">WD40 repeat domain-containing protein</fullName>
    </submittedName>
</protein>